<dbReference type="InterPro" id="IPR019775">
    <property type="entry name" value="WD40_repeat_CS"/>
</dbReference>
<name>X6MVS9_RETFI</name>
<keyword evidence="4" id="KW-0812">Transmembrane</keyword>
<dbReference type="PROSITE" id="PS50294">
    <property type="entry name" value="WD_REPEATS_REGION"/>
    <property type="match status" value="1"/>
</dbReference>
<keyword evidence="1 3" id="KW-0853">WD repeat</keyword>
<dbReference type="EMBL" id="ASPP01015503">
    <property type="protein sequence ID" value="ETO18103.1"/>
    <property type="molecule type" value="Genomic_DNA"/>
</dbReference>
<evidence type="ECO:0000313" key="5">
    <source>
        <dbReference type="EMBL" id="ETO18103.1"/>
    </source>
</evidence>
<dbReference type="Gene3D" id="2.130.10.10">
    <property type="entry name" value="YVTN repeat-like/Quinoprotein amine dehydrogenase"/>
    <property type="match status" value="1"/>
</dbReference>
<evidence type="ECO:0000256" key="1">
    <source>
        <dbReference type="ARBA" id="ARBA00022574"/>
    </source>
</evidence>
<dbReference type="PANTHER" id="PTHR22847">
    <property type="entry name" value="WD40 REPEAT PROTEIN"/>
    <property type="match status" value="1"/>
</dbReference>
<gene>
    <name evidence="5" type="ORF">RFI_19187</name>
</gene>
<feature type="non-terminal residue" evidence="5">
    <location>
        <position position="112"/>
    </location>
</feature>
<dbReference type="SMART" id="SM00320">
    <property type="entry name" value="WD40"/>
    <property type="match status" value="1"/>
</dbReference>
<dbReference type="SUPFAM" id="SSF50978">
    <property type="entry name" value="WD40 repeat-like"/>
    <property type="match status" value="1"/>
</dbReference>
<feature type="repeat" description="WD" evidence="3">
    <location>
        <begin position="70"/>
        <end position="112"/>
    </location>
</feature>
<dbReference type="Pfam" id="PF00400">
    <property type="entry name" value="WD40"/>
    <property type="match status" value="1"/>
</dbReference>
<evidence type="ECO:0000313" key="6">
    <source>
        <dbReference type="Proteomes" id="UP000023152"/>
    </source>
</evidence>
<dbReference type="InterPro" id="IPR036322">
    <property type="entry name" value="WD40_repeat_dom_sf"/>
</dbReference>
<dbReference type="PROSITE" id="PS00678">
    <property type="entry name" value="WD_REPEATS_1"/>
    <property type="match status" value="1"/>
</dbReference>
<proteinExistence type="predicted"/>
<evidence type="ECO:0000256" key="3">
    <source>
        <dbReference type="PROSITE-ProRule" id="PRU00221"/>
    </source>
</evidence>
<dbReference type="GO" id="GO:1990234">
    <property type="term" value="C:transferase complex"/>
    <property type="evidence" value="ECO:0007669"/>
    <property type="project" value="UniProtKB-ARBA"/>
</dbReference>
<dbReference type="InterPro" id="IPR001680">
    <property type="entry name" value="WD40_rpt"/>
</dbReference>
<dbReference type="AlphaFoldDB" id="X6MVS9"/>
<keyword evidence="6" id="KW-1185">Reference proteome</keyword>
<feature type="transmembrane region" description="Helical" evidence="4">
    <location>
        <begin position="27"/>
        <end position="46"/>
    </location>
</feature>
<dbReference type="PROSITE" id="PS50082">
    <property type="entry name" value="WD_REPEATS_2"/>
    <property type="match status" value="1"/>
</dbReference>
<dbReference type="InterPro" id="IPR015943">
    <property type="entry name" value="WD40/YVTN_repeat-like_dom_sf"/>
</dbReference>
<dbReference type="PANTHER" id="PTHR22847:SF637">
    <property type="entry name" value="WD REPEAT DOMAIN 5B"/>
    <property type="match status" value="1"/>
</dbReference>
<reference evidence="5 6" key="1">
    <citation type="journal article" date="2013" name="Curr. Biol.">
        <title>The Genome of the Foraminiferan Reticulomyxa filosa.</title>
        <authorList>
            <person name="Glockner G."/>
            <person name="Hulsmann N."/>
            <person name="Schleicher M."/>
            <person name="Noegel A.A."/>
            <person name="Eichinger L."/>
            <person name="Gallinger C."/>
            <person name="Pawlowski J."/>
            <person name="Sierra R."/>
            <person name="Euteneuer U."/>
            <person name="Pillet L."/>
            <person name="Moustafa A."/>
            <person name="Platzer M."/>
            <person name="Groth M."/>
            <person name="Szafranski K."/>
            <person name="Schliwa M."/>
        </authorList>
    </citation>
    <scope>NUCLEOTIDE SEQUENCE [LARGE SCALE GENOMIC DNA]</scope>
</reference>
<dbReference type="Proteomes" id="UP000023152">
    <property type="component" value="Unassembled WGS sequence"/>
</dbReference>
<sequence length="112" mass="13029">MIVNSFVLDHMIKQFAYGMLITINNSIIQWTFKLCVLCKILIILLLQSSSKYDKTIHFWDFKHNKQLQIFNGHTDDVYGIEFSSFNSGRYLCSGSLDNTICLWDVETSKSLH</sequence>
<accession>X6MVS9</accession>
<evidence type="ECO:0000256" key="2">
    <source>
        <dbReference type="ARBA" id="ARBA00022737"/>
    </source>
</evidence>
<comment type="caution">
    <text evidence="5">The sequence shown here is derived from an EMBL/GenBank/DDBJ whole genome shotgun (WGS) entry which is preliminary data.</text>
</comment>
<keyword evidence="4" id="KW-0472">Membrane</keyword>
<organism evidence="5 6">
    <name type="scientific">Reticulomyxa filosa</name>
    <dbReference type="NCBI Taxonomy" id="46433"/>
    <lineage>
        <taxon>Eukaryota</taxon>
        <taxon>Sar</taxon>
        <taxon>Rhizaria</taxon>
        <taxon>Retaria</taxon>
        <taxon>Foraminifera</taxon>
        <taxon>Monothalamids</taxon>
        <taxon>Reticulomyxidae</taxon>
        <taxon>Reticulomyxa</taxon>
    </lineage>
</organism>
<keyword evidence="2" id="KW-0677">Repeat</keyword>
<protein>
    <submittedName>
        <fullName evidence="5">Uncharacterized protein</fullName>
    </submittedName>
</protein>
<evidence type="ECO:0000256" key="4">
    <source>
        <dbReference type="SAM" id="Phobius"/>
    </source>
</evidence>
<keyword evidence="4" id="KW-1133">Transmembrane helix</keyword>